<keyword evidence="7" id="KW-1185">Reference proteome</keyword>
<comment type="caution">
    <text evidence="6">The sequence shown here is derived from an EMBL/GenBank/DDBJ whole genome shotgun (WGS) entry which is preliminary data.</text>
</comment>
<dbReference type="PANTHER" id="PTHR37419:SF8">
    <property type="entry name" value="TOXIN YJJJ"/>
    <property type="match status" value="1"/>
</dbReference>
<accession>A0ABQ6A449</accession>
<organism evidence="6 7">
    <name type="scientific">Acidocella aquatica</name>
    <dbReference type="NCBI Taxonomy" id="1922313"/>
    <lineage>
        <taxon>Bacteria</taxon>
        <taxon>Pseudomonadati</taxon>
        <taxon>Pseudomonadota</taxon>
        <taxon>Alphaproteobacteria</taxon>
        <taxon>Acetobacterales</taxon>
        <taxon>Acidocellaceae</taxon>
        <taxon>Acidocella</taxon>
    </lineage>
</organism>
<evidence type="ECO:0000313" key="7">
    <source>
        <dbReference type="Proteomes" id="UP001156641"/>
    </source>
</evidence>
<keyword evidence="3" id="KW-0418">Kinase</keyword>
<protein>
    <submittedName>
        <fullName evidence="6">Toxin HipA</fullName>
    </submittedName>
</protein>
<keyword evidence="2" id="KW-0808">Transferase</keyword>
<dbReference type="Pfam" id="PF07804">
    <property type="entry name" value="HipA_C"/>
    <property type="match status" value="1"/>
</dbReference>
<dbReference type="Pfam" id="PF13657">
    <property type="entry name" value="Couple_hipA"/>
    <property type="match status" value="1"/>
</dbReference>
<evidence type="ECO:0000256" key="1">
    <source>
        <dbReference type="ARBA" id="ARBA00010164"/>
    </source>
</evidence>
<dbReference type="InterPro" id="IPR012893">
    <property type="entry name" value="HipA-like_C"/>
</dbReference>
<dbReference type="InterPro" id="IPR017508">
    <property type="entry name" value="HipA_N1"/>
</dbReference>
<evidence type="ECO:0000259" key="5">
    <source>
        <dbReference type="Pfam" id="PF13657"/>
    </source>
</evidence>
<proteinExistence type="inferred from homology"/>
<dbReference type="InterPro" id="IPR052028">
    <property type="entry name" value="HipA_Ser/Thr_kinase"/>
</dbReference>
<gene>
    <name evidence="6" type="ORF">GCM10010909_10930</name>
</gene>
<dbReference type="PANTHER" id="PTHR37419">
    <property type="entry name" value="SERINE/THREONINE-PROTEIN KINASE TOXIN HIPA"/>
    <property type="match status" value="1"/>
</dbReference>
<sequence length="434" mass="47963">MTIAQVNLWGSRIGVVSLHAGASAASFEYDRAFLGSGIEVAPLTMPLAPSIYSFDTLNPITFRRLPALLADSLPDKFGNTLIDAWLAGQGRDPESFDAVERLCYIGQRGMGALEFAPVLGPTELRSKHIDVDALVDLASRVLEQRSNLKASFSSDVATAAIHDILMVGTSAGGARAKAVIAWNEATNEIRSGQVTAGPGFSYWLIKFDGVRGNKDKELADPKGYGAIEYAYSNMAKAAGINVPDARLFEEGGRRHFMVKRFDRLESGDKLHMQSLGAMANLDFNMPRSNSYEQAFFTMRKLALPTAQVEELFRRMAFNIIARNQDDHVKNIAFLMDREGQWSLSPAFDMTWNYNPEGGWTNQHQMSLNGQRSDFTLADFDAGAKSALLNKRRARSIVSDVREAVSRWPEFAKQADIETSRIKSINGLLRLNILI</sequence>
<dbReference type="EMBL" id="BSOS01000022">
    <property type="protein sequence ID" value="GLR66413.1"/>
    <property type="molecule type" value="Genomic_DNA"/>
</dbReference>
<evidence type="ECO:0000256" key="3">
    <source>
        <dbReference type="ARBA" id="ARBA00022777"/>
    </source>
</evidence>
<reference evidence="7" key="1">
    <citation type="journal article" date="2019" name="Int. J. Syst. Evol. Microbiol.">
        <title>The Global Catalogue of Microorganisms (GCM) 10K type strain sequencing project: providing services to taxonomists for standard genome sequencing and annotation.</title>
        <authorList>
            <consortium name="The Broad Institute Genomics Platform"/>
            <consortium name="The Broad Institute Genome Sequencing Center for Infectious Disease"/>
            <person name="Wu L."/>
            <person name="Ma J."/>
        </authorList>
    </citation>
    <scope>NUCLEOTIDE SEQUENCE [LARGE SCALE GENOMIC DNA]</scope>
    <source>
        <strain evidence="7">NBRC 112502</strain>
    </source>
</reference>
<evidence type="ECO:0000256" key="2">
    <source>
        <dbReference type="ARBA" id="ARBA00022679"/>
    </source>
</evidence>
<comment type="similarity">
    <text evidence="1">Belongs to the HipA Ser/Thr kinase family.</text>
</comment>
<dbReference type="Gene3D" id="1.10.1070.20">
    <property type="match status" value="1"/>
</dbReference>
<evidence type="ECO:0000313" key="6">
    <source>
        <dbReference type="EMBL" id="GLR66413.1"/>
    </source>
</evidence>
<dbReference type="Proteomes" id="UP001156641">
    <property type="component" value="Unassembled WGS sequence"/>
</dbReference>
<dbReference type="RefSeq" id="WP_284257099.1">
    <property type="nucleotide sequence ID" value="NZ_BSOS01000022.1"/>
</dbReference>
<feature type="domain" description="HipA-like C-terminal" evidence="4">
    <location>
        <begin position="169"/>
        <end position="407"/>
    </location>
</feature>
<name>A0ABQ6A449_9PROT</name>
<feature type="domain" description="HipA N-terminal subdomain 1" evidence="5">
    <location>
        <begin position="5"/>
        <end position="115"/>
    </location>
</feature>
<evidence type="ECO:0000259" key="4">
    <source>
        <dbReference type="Pfam" id="PF07804"/>
    </source>
</evidence>